<dbReference type="Pfam" id="PF00704">
    <property type="entry name" value="Glyco_hydro_18"/>
    <property type="match status" value="1"/>
</dbReference>
<evidence type="ECO:0000259" key="5">
    <source>
        <dbReference type="PROSITE" id="PS51677"/>
    </source>
</evidence>
<dbReference type="InterPro" id="IPR029070">
    <property type="entry name" value="Chitinase_insertion_sf"/>
</dbReference>
<feature type="transmembrane region" description="Helical" evidence="4">
    <location>
        <begin position="1020"/>
        <end position="1042"/>
    </location>
</feature>
<proteinExistence type="inferred from homology"/>
<dbReference type="InterPro" id="IPR011330">
    <property type="entry name" value="Glyco_hydro/deAcase_b/a-brl"/>
</dbReference>
<dbReference type="PANTHER" id="PTHR43630:SF1">
    <property type="entry name" value="POLY-BETA-1,6-N-ACETYL-D-GLUCOSAMINE SYNTHASE"/>
    <property type="match status" value="1"/>
</dbReference>
<dbReference type="InterPro" id="IPR011583">
    <property type="entry name" value="Chitinase_II/V-like_cat"/>
</dbReference>
<evidence type="ECO:0000313" key="7">
    <source>
        <dbReference type="EMBL" id="GGR05952.1"/>
    </source>
</evidence>
<dbReference type="Gene3D" id="3.20.20.80">
    <property type="entry name" value="Glycosidases"/>
    <property type="match status" value="1"/>
</dbReference>
<dbReference type="SUPFAM" id="SSF53448">
    <property type="entry name" value="Nucleotide-diphospho-sugar transferases"/>
    <property type="match status" value="1"/>
</dbReference>
<dbReference type="GO" id="GO:0016810">
    <property type="term" value="F:hydrolase activity, acting on carbon-nitrogen (but not peptide) bonds"/>
    <property type="evidence" value="ECO:0007669"/>
    <property type="project" value="InterPro"/>
</dbReference>
<evidence type="ECO:0000256" key="3">
    <source>
        <dbReference type="ARBA" id="ARBA00022679"/>
    </source>
</evidence>
<evidence type="ECO:0000256" key="4">
    <source>
        <dbReference type="SAM" id="Phobius"/>
    </source>
</evidence>
<evidence type="ECO:0000259" key="6">
    <source>
        <dbReference type="PROSITE" id="PS51910"/>
    </source>
</evidence>
<evidence type="ECO:0000256" key="2">
    <source>
        <dbReference type="ARBA" id="ARBA00022676"/>
    </source>
</evidence>
<name>A0A918C4X1_9DEIO</name>
<feature type="domain" description="GH18" evidence="6">
    <location>
        <begin position="64"/>
        <end position="388"/>
    </location>
</feature>
<feature type="transmembrane region" description="Helical" evidence="4">
    <location>
        <begin position="982"/>
        <end position="1008"/>
    </location>
</feature>
<keyword evidence="4" id="KW-0472">Membrane</keyword>
<accession>A0A918C4X1</accession>
<keyword evidence="3 7" id="KW-0808">Transferase</keyword>
<dbReference type="Pfam" id="PF13641">
    <property type="entry name" value="Glyco_tranf_2_3"/>
    <property type="match status" value="1"/>
</dbReference>
<reference evidence="7" key="2">
    <citation type="submission" date="2020-09" db="EMBL/GenBank/DDBJ databases">
        <authorList>
            <person name="Sun Q."/>
            <person name="Ohkuma M."/>
        </authorList>
    </citation>
    <scope>NUCLEOTIDE SEQUENCE</scope>
    <source>
        <strain evidence="7">JCM 31311</strain>
    </source>
</reference>
<dbReference type="PROSITE" id="PS51677">
    <property type="entry name" value="NODB"/>
    <property type="match status" value="1"/>
</dbReference>
<feature type="transmembrane region" description="Helical" evidence="4">
    <location>
        <begin position="690"/>
        <end position="718"/>
    </location>
</feature>
<keyword evidence="8" id="KW-1185">Reference proteome</keyword>
<evidence type="ECO:0000256" key="1">
    <source>
        <dbReference type="ARBA" id="ARBA00006739"/>
    </source>
</evidence>
<dbReference type="AlphaFoldDB" id="A0A918C4X1"/>
<feature type="transmembrane region" description="Helical" evidence="4">
    <location>
        <begin position="1062"/>
        <end position="1082"/>
    </location>
</feature>
<dbReference type="InterPro" id="IPR001223">
    <property type="entry name" value="Glyco_hydro18_cat"/>
</dbReference>
<sequence>MGLILALLGLSVILRPQLPALALVSSAPVQERHEFLTRVRQAAGLHTAGRVPLLPALRRSSGPAEVAGFYVNWDDNSFSSLKQHLSSLTELDPEWLHLTAAGLTPDDPLKTAALLDYLKRQHSALQVLPLVNNYDNGTQRWDSTTLSAVLGDSGRRATLETGLLAYARQVRGSGLMIDFEQVPPSVQQDFVTFLTALHARMVPLHLRLSVALPLDDDNYAYTQIAQAVDRVHLMAYDEHDDGGEAGPIASQGWLQRTLQMRLAQIPVSEVVLDVGNYGYDWRSGHTGGAADLSFQDAITLASSQQSSTAGGTGKLEDTVQLDPLSLNPTFSYQDAQHQAHTVWYLDAVSTFDSVQAARRLGVVKVALWRMGTEDPRVWQVLSTHALSNRDGLNAALAAQLRPLPYGYDLSYQGKGELLRVVSEPHDGLRDLEFGAGQSLITAEHLTRPASPFVIGRWGTQHPRDIALTFDDGPDPVWTPQVLDILKRAQAPATFFVVGLQAQQFPALLRREVQDGHEIGSHTYTHPNLSMVSHAQVGLELDATQRLIQSILGRGTLLFRPPFAEDVEPATPEQARVLQQASSLGYTTVGMGVDPEDWAKPGTQQIVKSVLAQVQASRGQVVLLHDAGGNRAQTVAALPLIIAELRAHGYHLVTVSQLAGLSSTQVMPPVLGLGAYLTRAGGWGFTLVSGFGLLIGTLFVLGILLSCLRLAFISVLGLAEALSRRGRDLPPLQIPLTVLVPAYNEARVINKTVQSLLTQGENVRVLVIDDGSRDDTAGVARAAFGEHPRVEIYSVPNGGKASALNHGLRLARTEVVVVIDADTVLEVGALAYLAAHFADARVAAVAGNAKVGNRVNLLTRWQALEYITAQNVERRAMALLNCVSVVPGAIGAWRAGVLLAVGGFATDTLAEDADLTLRVLRAGHKVTYEQRAIALTEAPDTVRGFLKQRFRWMYGILQATWKQRHAARQGHARLGLITVPNVLLFQVLLPLISAVLDSTMLVGLLWAGLQTRYHPDSPGMNGHLLLFYLLFIAIDLFAAVLAFSLEPGEHWSLLLWLPLQRFFYRQLLYLVAIRALLAALRGGSVGWGKLERRGTVKGPDTPPRLSGQ</sequence>
<comment type="caution">
    <text evidence="7">The sequence shown here is derived from an EMBL/GenBank/DDBJ whole genome shotgun (WGS) entry which is preliminary data.</text>
</comment>
<dbReference type="PANTHER" id="PTHR43630">
    <property type="entry name" value="POLY-BETA-1,6-N-ACETYL-D-GLUCOSAMINE SYNTHASE"/>
    <property type="match status" value="1"/>
</dbReference>
<keyword evidence="4" id="KW-0812">Transmembrane</keyword>
<comment type="similarity">
    <text evidence="1">Belongs to the glycosyltransferase 2 family.</text>
</comment>
<dbReference type="InterPro" id="IPR029044">
    <property type="entry name" value="Nucleotide-diphossugar_trans"/>
</dbReference>
<dbReference type="GO" id="GO:0005975">
    <property type="term" value="P:carbohydrate metabolic process"/>
    <property type="evidence" value="ECO:0007669"/>
    <property type="project" value="InterPro"/>
</dbReference>
<evidence type="ECO:0000313" key="8">
    <source>
        <dbReference type="Proteomes" id="UP000603865"/>
    </source>
</evidence>
<dbReference type="CDD" id="cd06423">
    <property type="entry name" value="CESA_like"/>
    <property type="match status" value="1"/>
</dbReference>
<feature type="transmembrane region" description="Helical" evidence="4">
    <location>
        <begin position="877"/>
        <end position="904"/>
    </location>
</feature>
<dbReference type="PROSITE" id="PS51910">
    <property type="entry name" value="GH18_2"/>
    <property type="match status" value="1"/>
</dbReference>
<reference evidence="7" key="1">
    <citation type="journal article" date="2014" name="Int. J. Syst. Evol. Microbiol.">
        <title>Complete genome sequence of Corynebacterium casei LMG S-19264T (=DSM 44701T), isolated from a smear-ripened cheese.</title>
        <authorList>
            <consortium name="US DOE Joint Genome Institute (JGI-PGF)"/>
            <person name="Walter F."/>
            <person name="Albersmeier A."/>
            <person name="Kalinowski J."/>
            <person name="Ruckert C."/>
        </authorList>
    </citation>
    <scope>NUCLEOTIDE SEQUENCE</scope>
    <source>
        <strain evidence="7">JCM 31311</strain>
    </source>
</reference>
<dbReference type="SMART" id="SM00636">
    <property type="entry name" value="Glyco_18"/>
    <property type="match status" value="1"/>
</dbReference>
<dbReference type="Pfam" id="PF01522">
    <property type="entry name" value="Polysacc_deac_1"/>
    <property type="match status" value="1"/>
</dbReference>
<dbReference type="Gene3D" id="3.20.20.370">
    <property type="entry name" value="Glycoside hydrolase/deacetylase"/>
    <property type="match status" value="1"/>
</dbReference>
<gene>
    <name evidence="7" type="ORF">GCM10008957_18390</name>
</gene>
<dbReference type="Gene3D" id="3.10.50.10">
    <property type="match status" value="1"/>
</dbReference>
<dbReference type="SUPFAM" id="SSF51445">
    <property type="entry name" value="(Trans)glycosidases"/>
    <property type="match status" value="1"/>
</dbReference>
<feature type="domain" description="NodB homology" evidence="5">
    <location>
        <begin position="463"/>
        <end position="652"/>
    </location>
</feature>
<dbReference type="GO" id="GO:0016757">
    <property type="term" value="F:glycosyltransferase activity"/>
    <property type="evidence" value="ECO:0007669"/>
    <property type="project" value="UniProtKB-KW"/>
</dbReference>
<organism evidence="7 8">
    <name type="scientific">Deinococcus ruber</name>
    <dbReference type="NCBI Taxonomy" id="1848197"/>
    <lineage>
        <taxon>Bacteria</taxon>
        <taxon>Thermotogati</taxon>
        <taxon>Deinococcota</taxon>
        <taxon>Deinococci</taxon>
        <taxon>Deinococcales</taxon>
        <taxon>Deinococcaceae</taxon>
        <taxon>Deinococcus</taxon>
    </lineage>
</organism>
<keyword evidence="2" id="KW-0328">Glycosyltransferase</keyword>
<dbReference type="InterPro" id="IPR017853">
    <property type="entry name" value="GH"/>
</dbReference>
<dbReference type="CDD" id="cd10962">
    <property type="entry name" value="CE4_GT2-like"/>
    <property type="match status" value="1"/>
</dbReference>
<dbReference type="SUPFAM" id="SSF88713">
    <property type="entry name" value="Glycoside hydrolase/deacetylase"/>
    <property type="match status" value="1"/>
</dbReference>
<dbReference type="Proteomes" id="UP000603865">
    <property type="component" value="Unassembled WGS sequence"/>
</dbReference>
<dbReference type="Gene3D" id="3.90.550.10">
    <property type="entry name" value="Spore Coat Polysaccharide Biosynthesis Protein SpsA, Chain A"/>
    <property type="match status" value="1"/>
</dbReference>
<dbReference type="InterPro" id="IPR002509">
    <property type="entry name" value="NODB_dom"/>
</dbReference>
<dbReference type="GO" id="GO:0008061">
    <property type="term" value="F:chitin binding"/>
    <property type="evidence" value="ECO:0007669"/>
    <property type="project" value="InterPro"/>
</dbReference>
<keyword evidence="4" id="KW-1133">Transmembrane helix</keyword>
<protein>
    <submittedName>
        <fullName evidence="7">Glycosyl transferase family 2</fullName>
    </submittedName>
</protein>
<dbReference type="EMBL" id="BMQL01000008">
    <property type="protein sequence ID" value="GGR05952.1"/>
    <property type="molecule type" value="Genomic_DNA"/>
</dbReference>